<dbReference type="Gene3D" id="3.10.20.80">
    <property type="entry name" value="Translation initiation factor 3 (IF-3), N-terminal domain"/>
    <property type="match status" value="1"/>
</dbReference>
<organism evidence="6">
    <name type="scientific">Fonticula alba</name>
    <name type="common">Slime mold</name>
    <dbReference type="NCBI Taxonomy" id="691883"/>
    <lineage>
        <taxon>Eukaryota</taxon>
        <taxon>Rotosphaerida</taxon>
        <taxon>Fonticulaceae</taxon>
        <taxon>Fonticula</taxon>
    </lineage>
</organism>
<evidence type="ECO:0000256" key="1">
    <source>
        <dbReference type="ARBA" id="ARBA00005439"/>
    </source>
</evidence>
<proteinExistence type="inferred from homology"/>
<dbReference type="SUPFAM" id="SSF55200">
    <property type="entry name" value="Translation initiation factor IF3, C-terminal domain"/>
    <property type="match status" value="1"/>
</dbReference>
<dbReference type="InterPro" id="IPR036787">
    <property type="entry name" value="T_IF-3_N_sf"/>
</dbReference>
<feature type="compositionally biased region" description="Polar residues" evidence="4">
    <location>
        <begin position="187"/>
        <end position="196"/>
    </location>
</feature>
<accession>A0A058ZDJ8</accession>
<evidence type="ECO:0000259" key="5">
    <source>
        <dbReference type="Pfam" id="PF05198"/>
    </source>
</evidence>
<dbReference type="SUPFAM" id="SSF54364">
    <property type="entry name" value="Translation initiation factor IF3, N-terminal domain"/>
    <property type="match status" value="1"/>
</dbReference>
<dbReference type="Gene3D" id="3.30.110.10">
    <property type="entry name" value="Translation initiation factor 3 (IF-3), C-terminal domain"/>
    <property type="match status" value="1"/>
</dbReference>
<evidence type="ECO:0000256" key="4">
    <source>
        <dbReference type="SAM" id="MobiDB-lite"/>
    </source>
</evidence>
<dbReference type="InterPro" id="IPR001288">
    <property type="entry name" value="Translation_initiation_fac_3"/>
</dbReference>
<dbReference type="PANTHER" id="PTHR10938">
    <property type="entry name" value="TRANSLATION INITIATION FACTOR IF-3"/>
    <property type="match status" value="1"/>
</dbReference>
<reference evidence="6" key="1">
    <citation type="submission" date="2013-04" db="EMBL/GenBank/DDBJ databases">
        <title>The Genome Sequence of Fonticula alba ATCC 38817.</title>
        <authorList>
            <consortium name="The Broad Institute Genomics Platform"/>
            <person name="Russ C."/>
            <person name="Cuomo C."/>
            <person name="Burger G."/>
            <person name="Gray M.W."/>
            <person name="Holland P.W.H."/>
            <person name="King N."/>
            <person name="Lang F.B.F."/>
            <person name="Roger A.J."/>
            <person name="Ruiz-Trillo I."/>
            <person name="Brown M."/>
            <person name="Walker B."/>
            <person name="Young S."/>
            <person name="Zeng Q."/>
            <person name="Gargeya S."/>
            <person name="Fitzgerald M."/>
            <person name="Haas B."/>
            <person name="Abouelleil A."/>
            <person name="Allen A.W."/>
            <person name="Alvarado L."/>
            <person name="Arachchi H.M."/>
            <person name="Berlin A.M."/>
            <person name="Chapman S.B."/>
            <person name="Gainer-Dewar J."/>
            <person name="Goldberg J."/>
            <person name="Griggs A."/>
            <person name="Gujja S."/>
            <person name="Hansen M."/>
            <person name="Howarth C."/>
            <person name="Imamovic A."/>
            <person name="Ireland A."/>
            <person name="Larimer J."/>
            <person name="McCowan C."/>
            <person name="Murphy C."/>
            <person name="Pearson M."/>
            <person name="Poon T.W."/>
            <person name="Priest M."/>
            <person name="Roberts A."/>
            <person name="Saif S."/>
            <person name="Shea T."/>
            <person name="Sisk P."/>
            <person name="Sykes S."/>
            <person name="Wortman J."/>
            <person name="Nusbaum C."/>
            <person name="Birren B."/>
        </authorList>
    </citation>
    <scope>NUCLEOTIDE SEQUENCE [LARGE SCALE GENOMIC DNA]</scope>
    <source>
        <strain evidence="6">ATCC 38817</strain>
    </source>
</reference>
<dbReference type="InterPro" id="IPR036788">
    <property type="entry name" value="T_IF-3_C_sf"/>
</dbReference>
<keyword evidence="7" id="KW-1185">Reference proteome</keyword>
<name>A0A058ZDJ8_FONAL</name>
<dbReference type="GO" id="GO:0043022">
    <property type="term" value="F:ribosome binding"/>
    <property type="evidence" value="ECO:0007669"/>
    <property type="project" value="TreeGrafter"/>
</dbReference>
<protein>
    <recommendedName>
        <fullName evidence="5">Translation initiation factor 3 N-terminal domain-containing protein</fullName>
    </recommendedName>
</protein>
<feature type="region of interest" description="Disordered" evidence="4">
    <location>
        <begin position="51"/>
        <end position="222"/>
    </location>
</feature>
<dbReference type="GeneID" id="20526162"/>
<sequence length="671" mass="73954">MLRFQGFSLVSRVAALATSRSLGIASLQQPQTGVDPSPRLMAPVRFFRRGFYDDDDDDDFSDDDYGRGGRRGGASEDFIDAKDLRAAARREQQQRDELRRQLLGLGSPRGTRPGDPPPGARGGTRPGDSPSGARGGTRPGDSSPGARGGTRPGDSSPGARGGTRPGDSSAGADSAKSSKPTGVRAATLQQLRQQDQLIPEAKVYQVPDALLRKPSKAGMDPASIRRALAEQIAESAAAAAAAAAEDSATAAAAASADTKRRKKPTEAEPVRGRGLGKFLEARKKELELSETIFRGEVTPEQAAILARRAERDEERRNAPVIRDYQALHAYEEEMVKRVEKETFNTIPLSMRTFYRDDRIRFNPVILIGPDGTNLGEVDTPRALSFCRRIKAHLVLVSTSETGARPPIARMFMQDKVDFSSTASIQNAKSRARKAEAVIKKTLKTKEIRFSVTISKSDAKYRIEQARKFVEKGHPVQFVLEYSNHLRGVMPRDLYAFANFLAEEFMDIAREERGVRIDNNLVTFQIVKKPAQKTSRALVPLSLQHLFSPPEWVPGMPPIPAEPARMVEVQESDPYSFYYLHEGPIQPGTLPLLSLDSKLYRLLQRPDPLAVIISPREMLNDAVRERVINMIKTSSAPAEWHPGSYFPLPVRIGYQSVGGIVRKVDDKRRGRA</sequence>
<dbReference type="InterPro" id="IPR019814">
    <property type="entry name" value="Translation_initiation_fac_3_N"/>
</dbReference>
<comment type="similarity">
    <text evidence="1">Belongs to the IF-3 family.</text>
</comment>
<evidence type="ECO:0000256" key="3">
    <source>
        <dbReference type="ARBA" id="ARBA00022917"/>
    </source>
</evidence>
<keyword evidence="2" id="KW-0396">Initiation factor</keyword>
<feature type="compositionally biased region" description="Acidic residues" evidence="4">
    <location>
        <begin position="53"/>
        <end position="63"/>
    </location>
</feature>
<feature type="region of interest" description="Disordered" evidence="4">
    <location>
        <begin position="252"/>
        <end position="274"/>
    </location>
</feature>
<dbReference type="PANTHER" id="PTHR10938:SF0">
    <property type="entry name" value="TRANSLATION INITIATION FACTOR IF-3, MITOCHONDRIAL"/>
    <property type="match status" value="1"/>
</dbReference>
<evidence type="ECO:0000313" key="6">
    <source>
        <dbReference type="EMBL" id="KCV72031.1"/>
    </source>
</evidence>
<dbReference type="GO" id="GO:0032790">
    <property type="term" value="P:ribosome disassembly"/>
    <property type="evidence" value="ECO:0007669"/>
    <property type="project" value="TreeGrafter"/>
</dbReference>
<keyword evidence="3" id="KW-0648">Protein biosynthesis</keyword>
<dbReference type="GO" id="GO:0003743">
    <property type="term" value="F:translation initiation factor activity"/>
    <property type="evidence" value="ECO:0007669"/>
    <property type="project" value="UniProtKB-KW"/>
</dbReference>
<dbReference type="GO" id="GO:0005739">
    <property type="term" value="C:mitochondrion"/>
    <property type="evidence" value="ECO:0007669"/>
    <property type="project" value="TreeGrafter"/>
</dbReference>
<dbReference type="GO" id="GO:0070124">
    <property type="term" value="P:mitochondrial translational initiation"/>
    <property type="evidence" value="ECO:0007669"/>
    <property type="project" value="TreeGrafter"/>
</dbReference>
<dbReference type="Pfam" id="PF05198">
    <property type="entry name" value="IF3_N"/>
    <property type="match status" value="1"/>
</dbReference>
<evidence type="ECO:0000313" key="7">
    <source>
        <dbReference type="Proteomes" id="UP000030693"/>
    </source>
</evidence>
<gene>
    <name evidence="6" type="ORF">H696_01437</name>
</gene>
<feature type="compositionally biased region" description="Basic and acidic residues" evidence="4">
    <location>
        <begin position="79"/>
        <end position="100"/>
    </location>
</feature>
<evidence type="ECO:0000256" key="2">
    <source>
        <dbReference type="ARBA" id="ARBA00022540"/>
    </source>
</evidence>
<dbReference type="AlphaFoldDB" id="A0A058ZDJ8"/>
<feature type="domain" description="Translation initiation factor 3 N-terminal" evidence="5">
    <location>
        <begin position="357"/>
        <end position="418"/>
    </location>
</feature>
<feature type="compositionally biased region" description="Low complexity" evidence="4">
    <location>
        <begin position="166"/>
        <end position="179"/>
    </location>
</feature>
<dbReference type="EMBL" id="KB932202">
    <property type="protein sequence ID" value="KCV72031.1"/>
    <property type="molecule type" value="Genomic_DNA"/>
</dbReference>
<dbReference type="Proteomes" id="UP000030693">
    <property type="component" value="Unassembled WGS sequence"/>
</dbReference>
<dbReference type="RefSeq" id="XP_009493609.1">
    <property type="nucleotide sequence ID" value="XM_009495334.1"/>
</dbReference>